<evidence type="ECO:0000313" key="3">
    <source>
        <dbReference type="EMBL" id="TCT34707.1"/>
    </source>
</evidence>
<evidence type="ECO:0000313" key="4">
    <source>
        <dbReference type="Proteomes" id="UP000295097"/>
    </source>
</evidence>
<organism evidence="3 4">
    <name type="scientific">Martelella mediterranea</name>
    <dbReference type="NCBI Taxonomy" id="293089"/>
    <lineage>
        <taxon>Bacteria</taxon>
        <taxon>Pseudomonadati</taxon>
        <taxon>Pseudomonadota</taxon>
        <taxon>Alphaproteobacteria</taxon>
        <taxon>Hyphomicrobiales</taxon>
        <taxon>Aurantimonadaceae</taxon>
        <taxon>Martelella</taxon>
    </lineage>
</organism>
<dbReference type="Pfam" id="PF01272">
    <property type="entry name" value="GreA_GreB"/>
    <property type="match status" value="1"/>
</dbReference>
<feature type="domain" description="Transcription elongation factor GreA/GreB C-terminal" evidence="1">
    <location>
        <begin position="58"/>
        <end position="131"/>
    </location>
</feature>
<gene>
    <name evidence="3" type="ORF">EDC90_103248</name>
</gene>
<protein>
    <submittedName>
        <fullName evidence="3">Regulator of nucleoside diphosphate kinase</fullName>
    </submittedName>
</protein>
<dbReference type="Pfam" id="PF14760">
    <property type="entry name" value="Rnk_N"/>
    <property type="match status" value="1"/>
</dbReference>
<evidence type="ECO:0000259" key="2">
    <source>
        <dbReference type="Pfam" id="PF14760"/>
    </source>
</evidence>
<dbReference type="InterPro" id="IPR036953">
    <property type="entry name" value="GreA/GreB_C_sf"/>
</dbReference>
<keyword evidence="3" id="KW-0418">Kinase</keyword>
<sequence length="139" mass="15312">MTSKKKKLGKPAIVLAKTDHKRLSLLAERFAEQNADLADFLISELERARIVDDKRIASDVVRMGSSIHFTTDIGDDRQVTLVYPGNADIAEARISVLTPIGAALIGLKAGHSIDWYTRDGRLCRLKVEAVSQPPSLEDE</sequence>
<comment type="caution">
    <text evidence="3">The sequence shown here is derived from an EMBL/GenBank/DDBJ whole genome shotgun (WGS) entry which is preliminary data.</text>
</comment>
<dbReference type="Gene3D" id="3.10.50.30">
    <property type="entry name" value="Transcription elongation factor, GreA/GreB, C-terminal domain"/>
    <property type="match status" value="1"/>
</dbReference>
<dbReference type="PANTHER" id="PTHR30437">
    <property type="entry name" value="TRANSCRIPTION ELONGATION FACTOR GREA"/>
    <property type="match status" value="1"/>
</dbReference>
<dbReference type="NCBIfam" id="NF004396">
    <property type="entry name" value="PRK05753.1"/>
    <property type="match status" value="1"/>
</dbReference>
<dbReference type="GO" id="GO:0016301">
    <property type="term" value="F:kinase activity"/>
    <property type="evidence" value="ECO:0007669"/>
    <property type="project" value="UniProtKB-KW"/>
</dbReference>
<evidence type="ECO:0000259" key="1">
    <source>
        <dbReference type="Pfam" id="PF01272"/>
    </source>
</evidence>
<dbReference type="Proteomes" id="UP000295097">
    <property type="component" value="Unassembled WGS sequence"/>
</dbReference>
<dbReference type="InterPro" id="IPR023459">
    <property type="entry name" value="Tscrpt_elong_fac_GreA/B_fam"/>
</dbReference>
<reference evidence="3 4" key="1">
    <citation type="submission" date="2019-03" db="EMBL/GenBank/DDBJ databases">
        <title>Freshwater and sediment microbial communities from various areas in North America, analyzing microbe dynamics in response to fracking.</title>
        <authorList>
            <person name="Lamendella R."/>
        </authorList>
    </citation>
    <scope>NUCLEOTIDE SEQUENCE [LARGE SCALE GENOMIC DNA]</scope>
    <source>
        <strain evidence="3 4">175.2</strain>
    </source>
</reference>
<dbReference type="GO" id="GO:0032784">
    <property type="term" value="P:regulation of DNA-templated transcription elongation"/>
    <property type="evidence" value="ECO:0007669"/>
    <property type="project" value="InterPro"/>
</dbReference>
<dbReference type="OrthoDB" id="192847at2"/>
<dbReference type="SUPFAM" id="SSF54534">
    <property type="entry name" value="FKBP-like"/>
    <property type="match status" value="1"/>
</dbReference>
<name>A0A4R3NKQ8_9HYPH</name>
<dbReference type="GO" id="GO:0003677">
    <property type="term" value="F:DNA binding"/>
    <property type="evidence" value="ECO:0007669"/>
    <property type="project" value="InterPro"/>
</dbReference>
<dbReference type="InterPro" id="IPR001437">
    <property type="entry name" value="Tscrpt_elong_fac_GreA/B_C"/>
</dbReference>
<dbReference type="GO" id="GO:0070063">
    <property type="term" value="F:RNA polymerase binding"/>
    <property type="evidence" value="ECO:0007669"/>
    <property type="project" value="InterPro"/>
</dbReference>
<keyword evidence="4" id="KW-1185">Reference proteome</keyword>
<dbReference type="InterPro" id="IPR029462">
    <property type="entry name" value="Rnk_N"/>
</dbReference>
<dbReference type="GO" id="GO:0006354">
    <property type="term" value="P:DNA-templated transcription elongation"/>
    <property type="evidence" value="ECO:0007669"/>
    <property type="project" value="TreeGrafter"/>
</dbReference>
<dbReference type="AlphaFoldDB" id="A0A4R3NKQ8"/>
<feature type="domain" description="Regulator of nucleoside diphosphate kinase N-terminal" evidence="2">
    <location>
        <begin position="11"/>
        <end position="51"/>
    </location>
</feature>
<dbReference type="RefSeq" id="WP_132313594.1">
    <property type="nucleotide sequence ID" value="NZ_SMAR01000032.1"/>
</dbReference>
<dbReference type="EMBL" id="SMAR01000032">
    <property type="protein sequence ID" value="TCT34707.1"/>
    <property type="molecule type" value="Genomic_DNA"/>
</dbReference>
<keyword evidence="3" id="KW-0808">Transferase</keyword>
<dbReference type="Gene3D" id="1.10.286.20">
    <property type="match status" value="1"/>
</dbReference>
<proteinExistence type="predicted"/>
<dbReference type="PANTHER" id="PTHR30437:SF5">
    <property type="entry name" value="REGULATOR OF NUCLEOSIDE DIPHOSPHATE KINASE"/>
    <property type="match status" value="1"/>
</dbReference>
<accession>A0A4R3NKQ8</accession>